<gene>
    <name evidence="1" type="ORF">GFV13_08600</name>
</gene>
<proteinExistence type="predicted"/>
<keyword evidence="1" id="KW-0489">Methyltransferase</keyword>
<keyword evidence="1" id="KW-0808">Transferase</keyword>
<dbReference type="GO" id="GO:0003677">
    <property type="term" value="F:DNA binding"/>
    <property type="evidence" value="ECO:0007669"/>
    <property type="project" value="InterPro"/>
</dbReference>
<name>A0A843Z3K1_LEUME</name>
<sequence length="145" mass="17089">MMVDKVLFSSDSMVWETPKDYFDKLNKKFKFDLDACASETNHKVNNYFTENDNALIQKWGGNVFMNPPYGRHISEFIKKAYEEHLRDPNRFIVMLIPSRTDTKYWHEYIQDKATVKFIKGRLKFELDGKPMNTAPFPSALVVYGF</sequence>
<dbReference type="GO" id="GO:0009007">
    <property type="term" value="F:site-specific DNA-methyltransferase (adenine-specific) activity"/>
    <property type="evidence" value="ECO:0007669"/>
    <property type="project" value="InterPro"/>
</dbReference>
<dbReference type="GO" id="GO:0032259">
    <property type="term" value="P:methylation"/>
    <property type="evidence" value="ECO:0007669"/>
    <property type="project" value="UniProtKB-KW"/>
</dbReference>
<reference evidence="1 2" key="1">
    <citation type="submission" date="2019-10" db="EMBL/GenBank/DDBJ databases">
        <title>WGS of Leuconostoc mesenteroides.</title>
        <authorList>
            <person name="Melo Bolivar J."/>
            <person name="Marino-Ramirez L."/>
            <person name="Villamil Diaz L.M."/>
        </authorList>
    </citation>
    <scope>NUCLEOTIDE SEQUENCE [LARGE SCALE GENOMIC DNA]</scope>
    <source>
        <strain evidence="1 2">M11</strain>
    </source>
</reference>
<protein>
    <submittedName>
        <fullName evidence="1">Adenine methyltransferase</fullName>
    </submittedName>
</protein>
<organism evidence="1 2">
    <name type="scientific">Leuconostoc mesenteroides</name>
    <dbReference type="NCBI Taxonomy" id="1245"/>
    <lineage>
        <taxon>Bacteria</taxon>
        <taxon>Bacillati</taxon>
        <taxon>Bacillota</taxon>
        <taxon>Bacilli</taxon>
        <taxon>Lactobacillales</taxon>
        <taxon>Lactobacillaceae</taxon>
        <taxon>Leuconostoc</taxon>
    </lineage>
</organism>
<dbReference type="GO" id="GO:0009307">
    <property type="term" value="P:DNA restriction-modification system"/>
    <property type="evidence" value="ECO:0007669"/>
    <property type="project" value="InterPro"/>
</dbReference>
<dbReference type="InterPro" id="IPR008593">
    <property type="entry name" value="Dam_MeTrfase"/>
</dbReference>
<evidence type="ECO:0000313" key="2">
    <source>
        <dbReference type="Proteomes" id="UP000469952"/>
    </source>
</evidence>
<comment type="caution">
    <text evidence="1">The sequence shown here is derived from an EMBL/GenBank/DDBJ whole genome shotgun (WGS) entry which is preliminary data.</text>
</comment>
<accession>A0A843Z3K1</accession>
<dbReference type="Pfam" id="PF05869">
    <property type="entry name" value="Dam"/>
    <property type="match status" value="1"/>
</dbReference>
<dbReference type="AlphaFoldDB" id="A0A843Z3K1"/>
<dbReference type="Proteomes" id="UP000469952">
    <property type="component" value="Unassembled WGS sequence"/>
</dbReference>
<evidence type="ECO:0000313" key="1">
    <source>
        <dbReference type="EMBL" id="MQR27318.1"/>
    </source>
</evidence>
<dbReference type="EMBL" id="WIPA01000014">
    <property type="protein sequence ID" value="MQR27318.1"/>
    <property type="molecule type" value="Genomic_DNA"/>
</dbReference>